<protein>
    <submittedName>
        <fullName evidence="2">Uncharacterized protein</fullName>
    </submittedName>
</protein>
<feature type="region of interest" description="Disordered" evidence="1">
    <location>
        <begin position="1"/>
        <end position="46"/>
    </location>
</feature>
<accession>A0A8K0XPR3</accession>
<evidence type="ECO:0000313" key="2">
    <source>
        <dbReference type="EMBL" id="KAH8100346.1"/>
    </source>
</evidence>
<organism evidence="2 3">
    <name type="scientific">Cristinia sonorae</name>
    <dbReference type="NCBI Taxonomy" id="1940300"/>
    <lineage>
        <taxon>Eukaryota</taxon>
        <taxon>Fungi</taxon>
        <taxon>Dikarya</taxon>
        <taxon>Basidiomycota</taxon>
        <taxon>Agaricomycotina</taxon>
        <taxon>Agaricomycetes</taxon>
        <taxon>Agaricomycetidae</taxon>
        <taxon>Agaricales</taxon>
        <taxon>Pleurotineae</taxon>
        <taxon>Stephanosporaceae</taxon>
        <taxon>Cristinia</taxon>
    </lineage>
</organism>
<feature type="region of interest" description="Disordered" evidence="1">
    <location>
        <begin position="71"/>
        <end position="112"/>
    </location>
</feature>
<keyword evidence="3" id="KW-1185">Reference proteome</keyword>
<reference evidence="2" key="1">
    <citation type="journal article" date="2021" name="New Phytol.">
        <title>Evolutionary innovations through gain and loss of genes in the ectomycorrhizal Boletales.</title>
        <authorList>
            <person name="Wu G."/>
            <person name="Miyauchi S."/>
            <person name="Morin E."/>
            <person name="Kuo A."/>
            <person name="Drula E."/>
            <person name="Varga T."/>
            <person name="Kohler A."/>
            <person name="Feng B."/>
            <person name="Cao Y."/>
            <person name="Lipzen A."/>
            <person name="Daum C."/>
            <person name="Hundley H."/>
            <person name="Pangilinan J."/>
            <person name="Johnson J."/>
            <person name="Barry K."/>
            <person name="LaButti K."/>
            <person name="Ng V."/>
            <person name="Ahrendt S."/>
            <person name="Min B."/>
            <person name="Choi I.G."/>
            <person name="Park H."/>
            <person name="Plett J.M."/>
            <person name="Magnuson J."/>
            <person name="Spatafora J.W."/>
            <person name="Nagy L.G."/>
            <person name="Henrissat B."/>
            <person name="Grigoriev I.V."/>
            <person name="Yang Z.L."/>
            <person name="Xu J."/>
            <person name="Martin F.M."/>
        </authorList>
    </citation>
    <scope>NUCLEOTIDE SEQUENCE</scope>
    <source>
        <strain evidence="2">KKN 215</strain>
    </source>
</reference>
<evidence type="ECO:0000256" key="1">
    <source>
        <dbReference type="SAM" id="MobiDB-lite"/>
    </source>
</evidence>
<dbReference type="OrthoDB" id="3261831at2759"/>
<evidence type="ECO:0000313" key="3">
    <source>
        <dbReference type="Proteomes" id="UP000813824"/>
    </source>
</evidence>
<dbReference type="Proteomes" id="UP000813824">
    <property type="component" value="Unassembled WGS sequence"/>
</dbReference>
<name>A0A8K0XPR3_9AGAR</name>
<proteinExistence type="predicted"/>
<dbReference type="EMBL" id="JAEVFJ010000016">
    <property type="protein sequence ID" value="KAH8100346.1"/>
    <property type="molecule type" value="Genomic_DNA"/>
</dbReference>
<dbReference type="AlphaFoldDB" id="A0A8K0XPR3"/>
<sequence length="283" mass="31541">MLLVRRETMSSRSSSQRIHRREPTATHQGPSSDYPPKNSMLFHPAAGVPPPPFLGMSPSPVQLPLINHGSNRRQVGVRHSSRVAPASRGTQNTANERERSSTTYNPVNPNYGPVRHLRMMPQFRIPVPTGYTLSERSRICFTSDDEPGILVSECIRTDFTNVDAGEMKVKCLEAYARIPWALMWPGYSFSQPDILSTRNGTGSLITLRVLASQICQALSNLQHQQQVLSPYASSEDSMWAVGNPSIRLNQIWLVAFGLSNEEPHLWVPEFEVTPSTSSIVYQG</sequence>
<gene>
    <name evidence="2" type="ORF">BXZ70DRAFT_939104</name>
</gene>
<comment type="caution">
    <text evidence="2">The sequence shown here is derived from an EMBL/GenBank/DDBJ whole genome shotgun (WGS) entry which is preliminary data.</text>
</comment>